<dbReference type="InterPro" id="IPR027397">
    <property type="entry name" value="Catenin-bd_sf"/>
</dbReference>
<dbReference type="InterPro" id="IPR013558">
    <property type="entry name" value="CTNNB1-bd_N"/>
</dbReference>
<reference evidence="3 4" key="1">
    <citation type="submission" date="2024-03" db="EMBL/GenBank/DDBJ databases">
        <title>Adaptation during the transition from Ophiocordyceps entomopathogen to insect associate is accompanied by gene loss and intensified selection.</title>
        <authorList>
            <person name="Ward C.M."/>
            <person name="Onetto C.A."/>
            <person name="Borneman A.R."/>
        </authorList>
    </citation>
    <scope>NUCLEOTIDE SEQUENCE [LARGE SCALE GENOMIC DNA]</scope>
    <source>
        <strain evidence="3">AWRI1</strain>
        <tissue evidence="3">Single Adult Female</tissue>
    </source>
</reference>
<organism evidence="3 4">
    <name type="scientific">Parthenolecanium corni</name>
    <dbReference type="NCBI Taxonomy" id="536013"/>
    <lineage>
        <taxon>Eukaryota</taxon>
        <taxon>Metazoa</taxon>
        <taxon>Ecdysozoa</taxon>
        <taxon>Arthropoda</taxon>
        <taxon>Hexapoda</taxon>
        <taxon>Insecta</taxon>
        <taxon>Pterygota</taxon>
        <taxon>Neoptera</taxon>
        <taxon>Paraneoptera</taxon>
        <taxon>Hemiptera</taxon>
        <taxon>Sternorrhyncha</taxon>
        <taxon>Coccoidea</taxon>
        <taxon>Coccidae</taxon>
        <taxon>Parthenolecanium</taxon>
    </lineage>
</organism>
<dbReference type="GO" id="GO:0009887">
    <property type="term" value="P:animal organ morphogenesis"/>
    <property type="evidence" value="ECO:0007669"/>
    <property type="project" value="UniProtKB-ARBA"/>
</dbReference>
<comment type="caution">
    <text evidence="3">The sequence shown here is derived from an EMBL/GenBank/DDBJ whole genome shotgun (WGS) entry which is preliminary data.</text>
</comment>
<name>A0AAN9XZB0_9HEMI</name>
<proteinExistence type="predicted"/>
<sequence>MPHASNDSGGDDLCSSDEVKVFKDEGEEKRSSENLNELTEEQHDLIDLSESEFCLPRLLRVSLVLAVRSVSRLRVSYKGLLLNNKYPFLMTVLLLRTENGEGRLRRWPLFLRKKQDLPIWGSPAPVRKRGLYEDDDDDTTRDFRG</sequence>
<dbReference type="AlphaFoldDB" id="A0AAN9XZB0"/>
<evidence type="ECO:0000256" key="1">
    <source>
        <dbReference type="SAM" id="MobiDB-lite"/>
    </source>
</evidence>
<dbReference type="EMBL" id="JBBCAQ010000037">
    <property type="protein sequence ID" value="KAK7573985.1"/>
    <property type="molecule type" value="Genomic_DNA"/>
</dbReference>
<keyword evidence="4" id="KW-1185">Reference proteome</keyword>
<evidence type="ECO:0000313" key="4">
    <source>
        <dbReference type="Proteomes" id="UP001367676"/>
    </source>
</evidence>
<evidence type="ECO:0000313" key="3">
    <source>
        <dbReference type="EMBL" id="KAK7573985.1"/>
    </source>
</evidence>
<evidence type="ECO:0000259" key="2">
    <source>
        <dbReference type="Pfam" id="PF08347"/>
    </source>
</evidence>
<dbReference type="Pfam" id="PF08347">
    <property type="entry name" value="CTNNB1_binding"/>
    <property type="match status" value="1"/>
</dbReference>
<gene>
    <name evidence="3" type="ORF">V9T40_011176</name>
</gene>
<feature type="domain" description="CTNNB1 binding N-teminal" evidence="2">
    <location>
        <begin position="8"/>
        <end position="50"/>
    </location>
</feature>
<dbReference type="Proteomes" id="UP001367676">
    <property type="component" value="Unassembled WGS sequence"/>
</dbReference>
<protein>
    <recommendedName>
        <fullName evidence="2">CTNNB1 binding N-teminal domain-containing protein</fullName>
    </recommendedName>
</protein>
<feature type="region of interest" description="Disordered" evidence="1">
    <location>
        <begin position="125"/>
        <end position="145"/>
    </location>
</feature>
<dbReference type="Gene3D" id="4.10.900.10">
    <property type="entry name" value="TCF3-CBD (Catenin binding domain)"/>
    <property type="match status" value="1"/>
</dbReference>
<accession>A0AAN9XZB0</accession>